<dbReference type="GO" id="GO:0016020">
    <property type="term" value="C:membrane"/>
    <property type="evidence" value="ECO:0007669"/>
    <property type="project" value="InterPro"/>
</dbReference>
<dbReference type="InterPro" id="IPR009080">
    <property type="entry name" value="tRNAsynth_Ia_anticodon-bd"/>
</dbReference>
<comment type="subunit">
    <text evidence="5">Homodimer.</text>
</comment>
<dbReference type="FunFam" id="3.40.50.620:FF:000048">
    <property type="entry name" value="Isoleucine--tRNA ligase"/>
    <property type="match status" value="1"/>
</dbReference>
<sequence>MAKSDYYESLGISKDANEREIKKAYKRLAVKFHPDRNPGNATAEIKFKEIKEAYEVLIDPKKRTAYDQYGHTAFDQNTSRTEFTSSADFSDIFGDVFGDIFGNNRRNRNNRGSDLQYNINLSLEEAVRGITKEVRIPTLEKCNICSGNGSQPGTTAQTCSTCNGQGQIQMRQGFFAVQQTCPACRGKCKVIKYPCRYCSGQGRIKKFKKLSVRIPAGIDNGDKIRLSGEGEAGFLGGPKGDLYVQVSVKEHPIFKREENNLYCEVPINFTMAALGGDIEVPALDGRVKLRIPSETQTGRLFRMRGKGVKSIRSGYQGDLLCRVVVETPVKLNERQKYLLKELGSSFSSQSEIGLEIKNEMLVGSLNSKAKSILPGIAAIGGMAIPALIYSILTINDTHLIRSGWAISIATDIVFAVGILKILGNRANMLMDNYKNTLNLPLTKFKMRANLLELEKKILTLWYDDNLYNIIRKSKQGKKTFFLHDGPPYANGNIHIGHAVNKILKDIIIKFKSLSGYDAPYLPGWDCHGLPIELQVEKKLGTPTDKISAEIFRKKCRIYALNQVKKQKKDFIRLGVFGDWENAYLTMHFDIEANIVRTLHKIITDKYIYQGIKPVHWCIHCKSALAETEVNYSIKKSIAIDVAFLAHCKKSVKKRFKLKNINNICNIKILVWTTTPWTLVANRAIAVHANYEYALIQINQELLIIANLLIEKLIKRSKINKIKILGKILGKELQNLIFINPLTNLAIPLIISEHVTLDIGSGIVHIAPSYGVDDYMIGKKYNLEMYDPISPDGNYLENTLPSLDRLNIFTADKKICDLLNKKHALYSMNNIEHSYPYCWRHKIPTFFRATKQWFMNMNRNNLRQKVISEINQIHWIPNHGMEQIKNLVLNRPDWCISRQRTWGIPITLFVQKNTDNIHPNMPQLIKIISKEIEKYGIQIWWDLKRNEVLGKDKNLYKKVLDTLDVWFDSGATYDAILRKKYSILKSRPVDMYLEGSDQYRGWFMSSIVLSTAITGRRPCKTILTHGFVVDAQGRKMSKSIGNIISPNEIVKKFGADILRLWVASSDYKSDMHISEEIIQRSIDIYRRIRNTIRFLLSNIYDFDPKKDLILTNEMISIDQWALNTTQKKQKNIICAYQKYNFREVVHNIVEFCSVDMGAFYLDIIKDRQYTNYKTSLARRSCQTTLYHMLESLVRWIMPILSFTAHEVWQYIPGERSKYIFTEEWYKEILQIKFNSYITNDVWKTLIYLREKINKLIECK</sequence>
<keyword evidence="23" id="KW-0472">Membrane</keyword>
<dbReference type="InterPro" id="IPR009008">
    <property type="entry name" value="Val/Leu/Ile-tRNA-synth_edit"/>
</dbReference>
<dbReference type="InterPro" id="IPR012724">
    <property type="entry name" value="DnaJ"/>
</dbReference>
<dbReference type="NCBIfam" id="TIGR00392">
    <property type="entry name" value="ileS"/>
    <property type="match status" value="1"/>
</dbReference>
<dbReference type="InterPro" id="IPR013155">
    <property type="entry name" value="M/V/L/I-tRNA-synth_anticd-bd"/>
</dbReference>
<feature type="transmembrane region" description="Helical" evidence="23">
    <location>
        <begin position="372"/>
        <end position="392"/>
    </location>
</feature>
<keyword evidence="11" id="KW-0677">Repeat</keyword>
<reference evidence="26" key="2">
    <citation type="submission" date="2020-05" db="UniProtKB">
        <authorList>
            <consortium name="EnsemblMetazoa"/>
        </authorList>
    </citation>
    <scope>IDENTIFICATION</scope>
    <source>
        <strain evidence="26">IAEA</strain>
    </source>
</reference>
<dbReference type="GO" id="GO:0005829">
    <property type="term" value="C:cytosol"/>
    <property type="evidence" value="ECO:0007669"/>
    <property type="project" value="TreeGrafter"/>
</dbReference>
<dbReference type="CDD" id="cd10719">
    <property type="entry name" value="DnaJ_zf"/>
    <property type="match status" value="1"/>
</dbReference>
<keyword evidence="17" id="KW-0346">Stress response</keyword>
<dbReference type="PROSITE" id="PS00636">
    <property type="entry name" value="DNAJ_1"/>
    <property type="match status" value="1"/>
</dbReference>
<dbReference type="InterPro" id="IPR036410">
    <property type="entry name" value="HSP_DnaJ_Cys-rich_dom_sf"/>
</dbReference>
<evidence type="ECO:0000256" key="21">
    <source>
        <dbReference type="PROSITE-ProRule" id="PRU00546"/>
    </source>
</evidence>
<keyword evidence="16 22" id="KW-0648">Protein biosynthesis</keyword>
<reference evidence="27" key="1">
    <citation type="submission" date="2015-01" db="EMBL/GenBank/DDBJ databases">
        <authorList>
            <person name="Aksoy S."/>
            <person name="Warren W."/>
            <person name="Wilson R.K."/>
        </authorList>
    </citation>
    <scope>NUCLEOTIDE SEQUENCE [LARGE SCALE GENOMIC DNA]</scope>
    <source>
        <strain evidence="27">IAEA</strain>
    </source>
</reference>
<dbReference type="GO" id="GO:0006260">
    <property type="term" value="P:DNA replication"/>
    <property type="evidence" value="ECO:0007669"/>
    <property type="project" value="UniProtKB-KW"/>
</dbReference>
<evidence type="ECO:0000256" key="18">
    <source>
        <dbReference type="ARBA" id="ARBA00023146"/>
    </source>
</evidence>
<dbReference type="CDD" id="cd07960">
    <property type="entry name" value="Anticodon_Ia_Ile_BEm"/>
    <property type="match status" value="1"/>
</dbReference>
<dbReference type="SUPFAM" id="SSF46565">
    <property type="entry name" value="Chaperone J-domain"/>
    <property type="match status" value="1"/>
</dbReference>
<dbReference type="Gene3D" id="1.10.730.20">
    <property type="match status" value="1"/>
</dbReference>
<evidence type="ECO:0000256" key="3">
    <source>
        <dbReference type="ARBA" id="ARBA00005594"/>
    </source>
</evidence>
<dbReference type="FunFam" id="2.10.230.10:FF:000002">
    <property type="entry name" value="Molecular chaperone DnaJ"/>
    <property type="match status" value="1"/>
</dbReference>
<keyword evidence="10 21" id="KW-0479">Metal-binding</keyword>
<dbReference type="PROSITE" id="PS00178">
    <property type="entry name" value="AA_TRNA_LIGASE_I"/>
    <property type="match status" value="1"/>
</dbReference>
<dbReference type="SUPFAM" id="SSF52374">
    <property type="entry name" value="Nucleotidylyl transferase"/>
    <property type="match status" value="1"/>
</dbReference>
<dbReference type="Pfam" id="PF00226">
    <property type="entry name" value="DnaJ"/>
    <property type="match status" value="1"/>
</dbReference>
<dbReference type="GO" id="GO:0051082">
    <property type="term" value="F:unfolded protein binding"/>
    <property type="evidence" value="ECO:0007669"/>
    <property type="project" value="InterPro"/>
</dbReference>
<dbReference type="InterPro" id="IPR002939">
    <property type="entry name" value="DnaJ_C"/>
</dbReference>
<dbReference type="InterPro" id="IPR001305">
    <property type="entry name" value="HSP_DnaJ_Cys-rich_dom"/>
</dbReference>
<comment type="similarity">
    <text evidence="3 22">Belongs to the class-I aminoacyl-tRNA synthetase family.</text>
</comment>
<dbReference type="AlphaFoldDB" id="A0A1B0C165"/>
<evidence type="ECO:0000259" key="25">
    <source>
        <dbReference type="PROSITE" id="PS51188"/>
    </source>
</evidence>
<dbReference type="EC" id="6.1.1.5" evidence="6"/>
<evidence type="ECO:0000256" key="9">
    <source>
        <dbReference type="ARBA" id="ARBA00022705"/>
    </source>
</evidence>
<dbReference type="NCBIfam" id="NF008035">
    <property type="entry name" value="PRK10767.1"/>
    <property type="match status" value="1"/>
</dbReference>
<dbReference type="GO" id="GO:0031072">
    <property type="term" value="F:heat shock protein binding"/>
    <property type="evidence" value="ECO:0007669"/>
    <property type="project" value="InterPro"/>
</dbReference>
<name>A0A1B0C165_9MUSC</name>
<dbReference type="Gene3D" id="1.20.1530.10">
    <property type="entry name" value="Na+/H+ antiporter like domain"/>
    <property type="match status" value="1"/>
</dbReference>
<dbReference type="InterPro" id="IPR023171">
    <property type="entry name" value="Na/H_antiporter_dom_sf"/>
</dbReference>
<dbReference type="Gene3D" id="3.40.50.620">
    <property type="entry name" value="HUPs"/>
    <property type="match status" value="2"/>
</dbReference>
<dbReference type="SMART" id="SM00271">
    <property type="entry name" value="DnaJ"/>
    <property type="match status" value="1"/>
</dbReference>
<dbReference type="InterPro" id="IPR014729">
    <property type="entry name" value="Rossmann-like_a/b/a_fold"/>
</dbReference>
<evidence type="ECO:0000256" key="4">
    <source>
        <dbReference type="ARBA" id="ARBA00011245"/>
    </source>
</evidence>
<evidence type="ECO:0000256" key="11">
    <source>
        <dbReference type="ARBA" id="ARBA00022737"/>
    </source>
</evidence>
<evidence type="ECO:0000256" key="19">
    <source>
        <dbReference type="ARBA" id="ARBA00023186"/>
    </source>
</evidence>
<evidence type="ECO:0000256" key="12">
    <source>
        <dbReference type="ARBA" id="ARBA00022741"/>
    </source>
</evidence>
<dbReference type="Gene3D" id="2.10.230.10">
    <property type="entry name" value="Heat shock protein DnaJ, cysteine-rich domain"/>
    <property type="match status" value="1"/>
</dbReference>
<dbReference type="EMBL" id="JXJN01023880">
    <property type="status" value="NOT_ANNOTATED_CDS"/>
    <property type="molecule type" value="Genomic_DNA"/>
</dbReference>
<dbReference type="PROSITE" id="PS50076">
    <property type="entry name" value="DNAJ_2"/>
    <property type="match status" value="1"/>
</dbReference>
<dbReference type="Pfam" id="PF01556">
    <property type="entry name" value="DnaJ_C"/>
    <property type="match status" value="1"/>
</dbReference>
<keyword evidence="12 22" id="KW-0547">Nucleotide-binding</keyword>
<evidence type="ECO:0000313" key="26">
    <source>
        <dbReference type="EnsemblMetazoa" id="GPPI046393-PA"/>
    </source>
</evidence>
<dbReference type="EnsemblMetazoa" id="GPPI046393-RA">
    <property type="protein sequence ID" value="GPPI046393-PA"/>
    <property type="gene ID" value="GPPI046393"/>
</dbReference>
<feature type="zinc finger region" description="CR-type" evidence="21">
    <location>
        <begin position="129"/>
        <end position="207"/>
    </location>
</feature>
<evidence type="ECO:0000256" key="10">
    <source>
        <dbReference type="ARBA" id="ARBA00022723"/>
    </source>
</evidence>
<keyword evidence="15 22" id="KW-0067">ATP-binding</keyword>
<dbReference type="GO" id="GO:0009408">
    <property type="term" value="P:response to heat"/>
    <property type="evidence" value="ECO:0007669"/>
    <property type="project" value="InterPro"/>
</dbReference>
<dbReference type="InterPro" id="IPR050081">
    <property type="entry name" value="Ile-tRNA_ligase"/>
</dbReference>
<dbReference type="InterPro" id="IPR008971">
    <property type="entry name" value="HSP40/DnaJ_pept-bd"/>
</dbReference>
<dbReference type="GO" id="GO:0006885">
    <property type="term" value="P:regulation of pH"/>
    <property type="evidence" value="ECO:0007669"/>
    <property type="project" value="InterPro"/>
</dbReference>
<dbReference type="HAMAP" id="MF_02002">
    <property type="entry name" value="Ile_tRNA_synth_type1"/>
    <property type="match status" value="1"/>
</dbReference>
<dbReference type="NCBIfam" id="TIGR02349">
    <property type="entry name" value="DnaJ_bact"/>
    <property type="match status" value="1"/>
</dbReference>
<dbReference type="CDD" id="cd06257">
    <property type="entry name" value="DnaJ"/>
    <property type="match status" value="1"/>
</dbReference>
<dbReference type="CDD" id="cd00818">
    <property type="entry name" value="IleRS_core"/>
    <property type="match status" value="1"/>
</dbReference>
<dbReference type="SUPFAM" id="SSF50677">
    <property type="entry name" value="ValRS/IleRS/LeuRS editing domain"/>
    <property type="match status" value="1"/>
</dbReference>
<keyword evidence="19" id="KW-0143">Chaperone</keyword>
<dbReference type="PRINTS" id="PR00625">
    <property type="entry name" value="JDOMAIN"/>
</dbReference>
<dbReference type="PANTHER" id="PTHR42765">
    <property type="entry name" value="SOLEUCYL-TRNA SYNTHETASE"/>
    <property type="match status" value="1"/>
</dbReference>
<dbReference type="InterPro" id="IPR002301">
    <property type="entry name" value="Ile-tRNA-ligase"/>
</dbReference>
<evidence type="ECO:0000259" key="24">
    <source>
        <dbReference type="PROSITE" id="PS50076"/>
    </source>
</evidence>
<dbReference type="PROSITE" id="PS51188">
    <property type="entry name" value="ZF_CR"/>
    <property type="match status" value="1"/>
</dbReference>
<evidence type="ECO:0000256" key="20">
    <source>
        <dbReference type="ARBA" id="ARBA00032665"/>
    </source>
</evidence>
<evidence type="ECO:0000256" key="8">
    <source>
        <dbReference type="ARBA" id="ARBA00022598"/>
    </source>
</evidence>
<evidence type="ECO:0000256" key="1">
    <source>
        <dbReference type="ARBA" id="ARBA00001947"/>
    </source>
</evidence>
<dbReference type="InterPro" id="IPR036869">
    <property type="entry name" value="J_dom_sf"/>
</dbReference>
<dbReference type="GO" id="GO:0006814">
    <property type="term" value="P:sodium ion transport"/>
    <property type="evidence" value="ECO:0007669"/>
    <property type="project" value="InterPro"/>
</dbReference>
<evidence type="ECO:0000256" key="14">
    <source>
        <dbReference type="ARBA" id="ARBA00022833"/>
    </source>
</evidence>
<dbReference type="GO" id="GO:0004822">
    <property type="term" value="F:isoleucine-tRNA ligase activity"/>
    <property type="evidence" value="ECO:0007669"/>
    <property type="project" value="UniProtKB-EC"/>
</dbReference>
<dbReference type="HAMAP" id="MF_01152">
    <property type="entry name" value="DnaJ"/>
    <property type="match status" value="1"/>
</dbReference>
<evidence type="ECO:0000256" key="13">
    <source>
        <dbReference type="ARBA" id="ARBA00022771"/>
    </source>
</evidence>
<dbReference type="Gene3D" id="2.60.260.20">
    <property type="entry name" value="Urease metallochaperone UreE, N-terminal domain"/>
    <property type="match status" value="2"/>
</dbReference>
<feature type="domain" description="J" evidence="24">
    <location>
        <begin position="5"/>
        <end position="70"/>
    </location>
</feature>
<dbReference type="InterPro" id="IPR033708">
    <property type="entry name" value="Anticodon_Ile_BEm"/>
</dbReference>
<dbReference type="FunFam" id="3.40.50.620:FF:000042">
    <property type="entry name" value="Isoleucine--tRNA ligase"/>
    <property type="match status" value="1"/>
</dbReference>
<dbReference type="Pfam" id="PF08264">
    <property type="entry name" value="Anticodon_1"/>
    <property type="match status" value="1"/>
</dbReference>
<dbReference type="PRINTS" id="PR00984">
    <property type="entry name" value="TRNASYNTHILE"/>
</dbReference>
<feature type="transmembrane region" description="Helical" evidence="23">
    <location>
        <begin position="404"/>
        <end position="423"/>
    </location>
</feature>
<keyword evidence="27" id="KW-1185">Reference proteome</keyword>
<evidence type="ECO:0000256" key="17">
    <source>
        <dbReference type="ARBA" id="ARBA00023016"/>
    </source>
</evidence>
<dbReference type="CDD" id="cd10747">
    <property type="entry name" value="DnaJ_C"/>
    <property type="match status" value="1"/>
</dbReference>
<keyword evidence="23" id="KW-0812">Transmembrane</keyword>
<keyword evidence="7" id="KW-0963">Cytoplasm</keyword>
<evidence type="ECO:0000256" key="2">
    <source>
        <dbReference type="ARBA" id="ARBA00004496"/>
    </source>
</evidence>
<dbReference type="STRING" id="67801.A0A1B0C165"/>
<accession>A0A1B0C165</accession>
<protein>
    <recommendedName>
        <fullName evidence="6">isoleucine--tRNA ligase</fullName>
        <ecNumber evidence="6">6.1.1.5</ecNumber>
    </recommendedName>
    <alternativeName>
        <fullName evidence="20">Isoleucyl-tRNA synthetase</fullName>
    </alternativeName>
</protein>
<dbReference type="Proteomes" id="UP000092460">
    <property type="component" value="Unassembled WGS sequence"/>
</dbReference>
<keyword evidence="14 21" id="KW-0862">Zinc</keyword>
<dbReference type="GO" id="GO:0006428">
    <property type="term" value="P:isoleucyl-tRNA aminoacylation"/>
    <property type="evidence" value="ECO:0007669"/>
    <property type="project" value="InterPro"/>
</dbReference>
<organism evidence="26 27">
    <name type="scientific">Glossina palpalis gambiensis</name>
    <dbReference type="NCBI Taxonomy" id="67801"/>
    <lineage>
        <taxon>Eukaryota</taxon>
        <taxon>Metazoa</taxon>
        <taxon>Ecdysozoa</taxon>
        <taxon>Arthropoda</taxon>
        <taxon>Hexapoda</taxon>
        <taxon>Insecta</taxon>
        <taxon>Pterygota</taxon>
        <taxon>Neoptera</taxon>
        <taxon>Endopterygota</taxon>
        <taxon>Diptera</taxon>
        <taxon>Brachycera</taxon>
        <taxon>Muscomorpha</taxon>
        <taxon>Hippoboscoidea</taxon>
        <taxon>Glossinidae</taxon>
        <taxon>Glossina</taxon>
    </lineage>
</organism>
<dbReference type="GO" id="GO:0002161">
    <property type="term" value="F:aminoacyl-tRNA deacylase activity"/>
    <property type="evidence" value="ECO:0007669"/>
    <property type="project" value="InterPro"/>
</dbReference>
<evidence type="ECO:0000256" key="22">
    <source>
        <dbReference type="RuleBase" id="RU363035"/>
    </source>
</evidence>
<dbReference type="InterPro" id="IPR023585">
    <property type="entry name" value="Ile-tRNA-ligase_type1"/>
</dbReference>
<dbReference type="GO" id="GO:0006457">
    <property type="term" value="P:protein folding"/>
    <property type="evidence" value="ECO:0007669"/>
    <property type="project" value="InterPro"/>
</dbReference>
<evidence type="ECO:0000256" key="15">
    <source>
        <dbReference type="ARBA" id="ARBA00022840"/>
    </source>
</evidence>
<keyword evidence="8 22" id="KW-0436">Ligase</keyword>
<dbReference type="InterPro" id="IPR001412">
    <property type="entry name" value="aa-tRNA-synth_I_CS"/>
</dbReference>
<dbReference type="SUPFAM" id="SSF57938">
    <property type="entry name" value="DnaJ/Hsp40 cysteine-rich domain"/>
    <property type="match status" value="1"/>
</dbReference>
<evidence type="ECO:0000256" key="7">
    <source>
        <dbReference type="ARBA" id="ARBA00022490"/>
    </source>
</evidence>
<dbReference type="GO" id="GO:0005524">
    <property type="term" value="F:ATP binding"/>
    <property type="evidence" value="ECO:0007669"/>
    <property type="project" value="UniProtKB-KW"/>
</dbReference>
<dbReference type="VEuPathDB" id="VectorBase:GPPI046393"/>
<dbReference type="Pfam" id="PF00684">
    <property type="entry name" value="DnaJ_CXXCXGXG"/>
    <property type="match status" value="1"/>
</dbReference>
<dbReference type="InterPro" id="IPR004670">
    <property type="entry name" value="NhaA"/>
</dbReference>
<dbReference type="FunFam" id="2.60.260.20:FF:000004">
    <property type="entry name" value="Molecular chaperone DnaJ"/>
    <property type="match status" value="1"/>
</dbReference>
<evidence type="ECO:0000313" key="27">
    <source>
        <dbReference type="Proteomes" id="UP000092460"/>
    </source>
</evidence>
<keyword evidence="23" id="KW-1133">Transmembrane helix</keyword>
<dbReference type="SUPFAM" id="SSF49493">
    <property type="entry name" value="HSP40/DnaJ peptide-binding domain"/>
    <property type="match status" value="2"/>
</dbReference>
<comment type="subunit">
    <text evidence="4">Monomer.</text>
</comment>
<evidence type="ECO:0000256" key="5">
    <source>
        <dbReference type="ARBA" id="ARBA00011738"/>
    </source>
</evidence>
<dbReference type="PANTHER" id="PTHR42765:SF1">
    <property type="entry name" value="ISOLEUCINE--TRNA LIGASE, MITOCHONDRIAL"/>
    <property type="match status" value="1"/>
</dbReference>
<proteinExistence type="inferred from homology"/>
<feature type="domain" description="CR-type" evidence="25">
    <location>
        <begin position="129"/>
        <end position="207"/>
    </location>
</feature>
<dbReference type="InterPro" id="IPR001623">
    <property type="entry name" value="DnaJ_domain"/>
</dbReference>
<keyword evidence="13 21" id="KW-0863">Zinc-finger</keyword>
<dbReference type="GO" id="GO:0000049">
    <property type="term" value="F:tRNA binding"/>
    <property type="evidence" value="ECO:0007669"/>
    <property type="project" value="InterPro"/>
</dbReference>
<evidence type="ECO:0000256" key="16">
    <source>
        <dbReference type="ARBA" id="ARBA00022917"/>
    </source>
</evidence>
<comment type="cofactor">
    <cofactor evidence="1">
        <name>Zn(2+)</name>
        <dbReference type="ChEBI" id="CHEBI:29105"/>
    </cofactor>
</comment>
<evidence type="ECO:0000256" key="6">
    <source>
        <dbReference type="ARBA" id="ARBA00013165"/>
    </source>
</evidence>
<dbReference type="GO" id="GO:0008270">
    <property type="term" value="F:zinc ion binding"/>
    <property type="evidence" value="ECO:0007669"/>
    <property type="project" value="UniProtKB-KW"/>
</dbReference>
<keyword evidence="18 22" id="KW-0030">Aminoacyl-tRNA synthetase</keyword>
<dbReference type="InterPro" id="IPR018253">
    <property type="entry name" value="DnaJ_domain_CS"/>
</dbReference>
<keyword evidence="9" id="KW-0235">DNA replication</keyword>
<dbReference type="Pfam" id="PF06965">
    <property type="entry name" value="Na_H_antiport_1"/>
    <property type="match status" value="1"/>
</dbReference>
<comment type="subcellular location">
    <subcellularLocation>
        <location evidence="2">Cytoplasm</location>
    </subcellularLocation>
</comment>
<dbReference type="InterPro" id="IPR002300">
    <property type="entry name" value="aa-tRNA-synth_Ia"/>
</dbReference>
<dbReference type="Gene3D" id="3.90.740.10">
    <property type="entry name" value="Valyl/Leucyl/Isoleucyl-tRNA synthetase, editing domain"/>
    <property type="match status" value="1"/>
</dbReference>
<evidence type="ECO:0000256" key="23">
    <source>
        <dbReference type="SAM" id="Phobius"/>
    </source>
</evidence>
<dbReference type="Gene3D" id="1.10.287.110">
    <property type="entry name" value="DnaJ domain"/>
    <property type="match status" value="1"/>
</dbReference>
<dbReference type="SUPFAM" id="SSF47323">
    <property type="entry name" value="Anticodon-binding domain of a subclass of class I aminoacyl-tRNA synthetases"/>
    <property type="match status" value="1"/>
</dbReference>
<dbReference type="Pfam" id="PF00133">
    <property type="entry name" value="tRNA-synt_1"/>
    <property type="match status" value="1"/>
</dbReference>